<evidence type="ECO:0000256" key="1">
    <source>
        <dbReference type="SAM" id="MobiDB-lite"/>
    </source>
</evidence>
<evidence type="ECO:0000313" key="2">
    <source>
        <dbReference type="EMBL" id="MFC5500359.1"/>
    </source>
</evidence>
<sequence length="151" mass="16240">MRDQNQIAFGILQQATTTEPRPGEAPAHRLLRAIAFLGGQASKAQVTPEDRRANGLKGAIKRWGAIRERDNSPMPARPKNLDMNQLAKRILDEATGDEPKTAPTPSKNEAAVVLGKLGGVKGGVARKAALSPEQRSEIAKKAAAKRWSSDQ</sequence>
<dbReference type="RefSeq" id="WP_376852611.1">
    <property type="nucleotide sequence ID" value="NZ_JBHSMF010000015.1"/>
</dbReference>
<dbReference type="Proteomes" id="UP001596037">
    <property type="component" value="Unassembled WGS sequence"/>
</dbReference>
<comment type="caution">
    <text evidence="2">The sequence shown here is derived from an EMBL/GenBank/DDBJ whole genome shotgun (WGS) entry which is preliminary data.</text>
</comment>
<proteinExistence type="predicted"/>
<name>A0ABW0NKV2_9BURK</name>
<evidence type="ECO:0008006" key="4">
    <source>
        <dbReference type="Google" id="ProtNLM"/>
    </source>
</evidence>
<keyword evidence="3" id="KW-1185">Reference proteome</keyword>
<reference evidence="3" key="1">
    <citation type="journal article" date="2019" name="Int. J. Syst. Evol. Microbiol.">
        <title>The Global Catalogue of Microorganisms (GCM) 10K type strain sequencing project: providing services to taxonomists for standard genome sequencing and annotation.</title>
        <authorList>
            <consortium name="The Broad Institute Genomics Platform"/>
            <consortium name="The Broad Institute Genome Sequencing Center for Infectious Disease"/>
            <person name="Wu L."/>
            <person name="Ma J."/>
        </authorList>
    </citation>
    <scope>NUCLEOTIDE SEQUENCE [LARGE SCALE GENOMIC DNA]</scope>
    <source>
        <strain evidence="3">CCUG 57401</strain>
    </source>
</reference>
<dbReference type="EMBL" id="JBHSMF010000015">
    <property type="protein sequence ID" value="MFC5500359.1"/>
    <property type="molecule type" value="Genomic_DNA"/>
</dbReference>
<evidence type="ECO:0000313" key="3">
    <source>
        <dbReference type="Proteomes" id="UP001596037"/>
    </source>
</evidence>
<feature type="region of interest" description="Disordered" evidence="1">
    <location>
        <begin position="125"/>
        <end position="151"/>
    </location>
</feature>
<organism evidence="2 3">
    <name type="scientific">Caenimonas terrae</name>
    <dbReference type="NCBI Taxonomy" id="696074"/>
    <lineage>
        <taxon>Bacteria</taxon>
        <taxon>Pseudomonadati</taxon>
        <taxon>Pseudomonadota</taxon>
        <taxon>Betaproteobacteria</taxon>
        <taxon>Burkholderiales</taxon>
        <taxon>Comamonadaceae</taxon>
        <taxon>Caenimonas</taxon>
    </lineage>
</organism>
<accession>A0ABW0NKV2</accession>
<protein>
    <recommendedName>
        <fullName evidence="4">Histone H1</fullName>
    </recommendedName>
</protein>
<gene>
    <name evidence="2" type="ORF">ACFPOE_22645</name>
</gene>